<dbReference type="UniPathway" id="UPA00034">
    <property type="reaction ID" value="UER00018"/>
</dbReference>
<keyword evidence="2 13" id="KW-0963">Cytoplasm</keyword>
<dbReference type="Proteomes" id="UP000885830">
    <property type="component" value="Unassembled WGS sequence"/>
</dbReference>
<comment type="caution">
    <text evidence="13">Lacks conserved residue(s) required for the propagation of feature annotation.</text>
</comment>
<evidence type="ECO:0000256" key="3">
    <source>
        <dbReference type="ARBA" id="ARBA00022605"/>
    </source>
</evidence>
<feature type="binding site" evidence="13">
    <location>
        <position position="152"/>
    </location>
    <ligand>
        <name>(S)-2,3,4,5-tetrahydrodipicolinate</name>
        <dbReference type="ChEBI" id="CHEBI:16845"/>
    </ligand>
</feature>
<evidence type="ECO:0000256" key="13">
    <source>
        <dbReference type="HAMAP-Rule" id="MF_00102"/>
    </source>
</evidence>
<evidence type="ECO:0000256" key="9">
    <source>
        <dbReference type="ARBA" id="ARBA00037922"/>
    </source>
</evidence>
<dbReference type="InterPro" id="IPR000846">
    <property type="entry name" value="DapB_N"/>
</dbReference>
<organism evidence="16">
    <name type="scientific">Hellea balneolensis</name>
    <dbReference type="NCBI Taxonomy" id="287478"/>
    <lineage>
        <taxon>Bacteria</taxon>
        <taxon>Pseudomonadati</taxon>
        <taxon>Pseudomonadota</taxon>
        <taxon>Alphaproteobacteria</taxon>
        <taxon>Maricaulales</taxon>
        <taxon>Robiginitomaculaceae</taxon>
        <taxon>Hellea</taxon>
    </lineage>
</organism>
<keyword evidence="8 13" id="KW-0457">Lysine biosynthesis</keyword>
<keyword evidence="4 13" id="KW-0521">NADP</keyword>
<evidence type="ECO:0000256" key="5">
    <source>
        <dbReference type="ARBA" id="ARBA00022915"/>
    </source>
</evidence>
<evidence type="ECO:0000256" key="11">
    <source>
        <dbReference type="ARBA" id="ARBA00049080"/>
    </source>
</evidence>
<feature type="binding site" evidence="13">
    <location>
        <begin position="11"/>
        <end position="16"/>
    </location>
    <ligand>
        <name>NAD(+)</name>
        <dbReference type="ChEBI" id="CHEBI:57540"/>
    </ligand>
</feature>
<comment type="subcellular location">
    <subcellularLocation>
        <location evidence="13">Cytoplasm</location>
    </subcellularLocation>
</comment>
<feature type="domain" description="Dihydrodipicolinate reductase N-terminal" evidence="14">
    <location>
        <begin position="6"/>
        <end position="121"/>
    </location>
</feature>
<feature type="domain" description="Dihydrodipicolinate reductase C-terminal" evidence="15">
    <location>
        <begin position="124"/>
        <end position="242"/>
    </location>
</feature>
<dbReference type="SUPFAM" id="SSF55347">
    <property type="entry name" value="Glyceraldehyde-3-phosphate dehydrogenase-like, C-terminal domain"/>
    <property type="match status" value="1"/>
</dbReference>
<name>A0A7C5LY16_9PROT</name>
<comment type="caution">
    <text evidence="13">Was originally thought to be a dihydrodipicolinate reductase (DHDPR), catalyzing the conversion of dihydrodipicolinate to tetrahydrodipicolinate. However, it was shown in E.coli that the substrate of the enzymatic reaction is not dihydrodipicolinate (DHDP) but in fact (2S,4S)-4-hydroxy-2,3,4,5-tetrahydrodipicolinic acid (HTPA), the product released by the DapA-catalyzed reaction.</text>
</comment>
<dbReference type="InterPro" id="IPR022664">
    <property type="entry name" value="DapB_N_CS"/>
</dbReference>
<keyword evidence="6 13" id="KW-0560">Oxidoreductase</keyword>
<evidence type="ECO:0000256" key="4">
    <source>
        <dbReference type="ARBA" id="ARBA00022857"/>
    </source>
</evidence>
<dbReference type="PROSITE" id="PS01298">
    <property type="entry name" value="DAPB"/>
    <property type="match status" value="1"/>
</dbReference>
<gene>
    <name evidence="13" type="primary">dapB</name>
    <name evidence="16" type="ORF">ENJ42_08865</name>
</gene>
<dbReference type="Gene3D" id="3.30.360.10">
    <property type="entry name" value="Dihydrodipicolinate Reductase, domain 2"/>
    <property type="match status" value="1"/>
</dbReference>
<feature type="binding site" evidence="13">
    <location>
        <begin position="118"/>
        <end position="121"/>
    </location>
    <ligand>
        <name>NAD(+)</name>
        <dbReference type="ChEBI" id="CHEBI:57540"/>
    </ligand>
</feature>
<comment type="caution">
    <text evidence="16">The sequence shown here is derived from an EMBL/GenBank/DDBJ whole genome shotgun (WGS) entry which is preliminary data.</text>
</comment>
<feature type="binding site" evidence="13">
    <location>
        <begin position="161"/>
        <end position="162"/>
    </location>
    <ligand>
        <name>(S)-2,3,4,5-tetrahydrodipicolinate</name>
        <dbReference type="ChEBI" id="CHEBI:16845"/>
    </ligand>
</feature>
<proteinExistence type="inferred from homology"/>
<dbReference type="SUPFAM" id="SSF51735">
    <property type="entry name" value="NAD(P)-binding Rossmann-fold domains"/>
    <property type="match status" value="1"/>
</dbReference>
<evidence type="ECO:0000313" key="16">
    <source>
        <dbReference type="EMBL" id="HHL43716.1"/>
    </source>
</evidence>
<comment type="catalytic activity">
    <reaction evidence="12 13">
        <text>(S)-2,3,4,5-tetrahydrodipicolinate + NAD(+) + H2O = (2S,4S)-4-hydroxy-2,3,4,5-tetrahydrodipicolinate + NADH + H(+)</text>
        <dbReference type="Rhea" id="RHEA:35323"/>
        <dbReference type="ChEBI" id="CHEBI:15377"/>
        <dbReference type="ChEBI" id="CHEBI:15378"/>
        <dbReference type="ChEBI" id="CHEBI:16845"/>
        <dbReference type="ChEBI" id="CHEBI:57540"/>
        <dbReference type="ChEBI" id="CHEBI:57945"/>
        <dbReference type="ChEBI" id="CHEBI:67139"/>
        <dbReference type="EC" id="1.17.1.8"/>
    </reaction>
</comment>
<dbReference type="AlphaFoldDB" id="A0A7C5LY16"/>
<dbReference type="GO" id="GO:0050661">
    <property type="term" value="F:NADP binding"/>
    <property type="evidence" value="ECO:0007669"/>
    <property type="project" value="UniProtKB-UniRule"/>
</dbReference>
<comment type="subunit">
    <text evidence="13">Homotetramer.</text>
</comment>
<dbReference type="Gene3D" id="3.40.50.720">
    <property type="entry name" value="NAD(P)-binding Rossmann-like Domain"/>
    <property type="match status" value="1"/>
</dbReference>
<dbReference type="GO" id="GO:0008839">
    <property type="term" value="F:4-hydroxy-tetrahydrodipicolinate reductase"/>
    <property type="evidence" value="ECO:0007669"/>
    <property type="project" value="UniProtKB-UniRule"/>
</dbReference>
<dbReference type="PANTHER" id="PTHR20836:SF0">
    <property type="entry name" value="4-HYDROXY-TETRAHYDRODIPICOLINATE REDUCTASE 1, CHLOROPLASTIC-RELATED"/>
    <property type="match status" value="1"/>
</dbReference>
<feature type="binding site" evidence="13">
    <location>
        <begin position="94"/>
        <end position="96"/>
    </location>
    <ligand>
        <name>NAD(+)</name>
        <dbReference type="ChEBI" id="CHEBI:57540"/>
    </ligand>
</feature>
<dbReference type="EMBL" id="DRMJ01000464">
    <property type="protein sequence ID" value="HHL43716.1"/>
    <property type="molecule type" value="Genomic_DNA"/>
</dbReference>
<comment type="catalytic activity">
    <reaction evidence="11 13">
        <text>(S)-2,3,4,5-tetrahydrodipicolinate + NADP(+) + H2O = (2S,4S)-4-hydroxy-2,3,4,5-tetrahydrodipicolinate + NADPH + H(+)</text>
        <dbReference type="Rhea" id="RHEA:35331"/>
        <dbReference type="ChEBI" id="CHEBI:15377"/>
        <dbReference type="ChEBI" id="CHEBI:15378"/>
        <dbReference type="ChEBI" id="CHEBI:16845"/>
        <dbReference type="ChEBI" id="CHEBI:57783"/>
        <dbReference type="ChEBI" id="CHEBI:58349"/>
        <dbReference type="ChEBI" id="CHEBI:67139"/>
        <dbReference type="EC" id="1.17.1.8"/>
    </reaction>
</comment>
<dbReference type="NCBIfam" id="TIGR00036">
    <property type="entry name" value="dapB"/>
    <property type="match status" value="1"/>
</dbReference>
<comment type="pathway">
    <text evidence="9 13">Amino-acid biosynthesis; L-lysine biosynthesis via DAP pathway; (S)-tetrahydrodipicolinate from L-aspartate: step 4/4.</text>
</comment>
<dbReference type="CDD" id="cd02274">
    <property type="entry name" value="DHDPR_N"/>
    <property type="match status" value="1"/>
</dbReference>
<feature type="active site" description="Proton donor/acceptor" evidence="13">
    <location>
        <position position="151"/>
    </location>
</feature>
<keyword evidence="5 13" id="KW-0220">Diaminopimelate biosynthesis</keyword>
<evidence type="ECO:0000259" key="14">
    <source>
        <dbReference type="Pfam" id="PF01113"/>
    </source>
</evidence>
<dbReference type="GO" id="GO:0016726">
    <property type="term" value="F:oxidoreductase activity, acting on CH or CH2 groups, NAD or NADP as acceptor"/>
    <property type="evidence" value="ECO:0007669"/>
    <property type="project" value="UniProtKB-UniRule"/>
</dbReference>
<sequence length="244" mass="25717">MSAPTKIAILGAEGRMGRALVGEIAKEPRAELVAAITSPKSKSIGRPLAGVPLGADMRAALDMCDVLIDFSHPQAAIDAALLMHAAKCRAFVTGTTGYEWAEERALEKASQSIALVKSGNFSLGICVLEALVETATQTLAEDWDIDILDIHHRFKKDAPSGTALMLGAAAKRGRNGRADIKYASLRHGGVIGEHAVHIGSTLETLTLSHTAIDRAVFAKGALTAALWAVNQPKGAYTMRDVLGL</sequence>
<evidence type="ECO:0000256" key="6">
    <source>
        <dbReference type="ARBA" id="ARBA00023002"/>
    </source>
</evidence>
<reference evidence="16" key="1">
    <citation type="journal article" date="2020" name="mSystems">
        <title>Genome- and Community-Level Interaction Insights into Carbon Utilization and Element Cycling Functions of Hydrothermarchaeota in Hydrothermal Sediment.</title>
        <authorList>
            <person name="Zhou Z."/>
            <person name="Liu Y."/>
            <person name="Xu W."/>
            <person name="Pan J."/>
            <person name="Luo Z.H."/>
            <person name="Li M."/>
        </authorList>
    </citation>
    <scope>NUCLEOTIDE SEQUENCE [LARGE SCALE GENOMIC DNA]</scope>
    <source>
        <strain evidence="16">HyVt-485</strain>
    </source>
</reference>
<keyword evidence="7 13" id="KW-0520">NAD</keyword>
<dbReference type="PIRSF" id="PIRSF000161">
    <property type="entry name" value="DHPR"/>
    <property type="match status" value="1"/>
</dbReference>
<dbReference type="PANTHER" id="PTHR20836">
    <property type="entry name" value="DIHYDRODIPICOLINATE REDUCTASE"/>
    <property type="match status" value="1"/>
</dbReference>
<protein>
    <recommendedName>
        <fullName evidence="10 13">4-hydroxy-tetrahydrodipicolinate reductase</fullName>
        <shortName evidence="13">HTPA reductase</shortName>
        <ecNumber evidence="10 13">1.17.1.8</ecNumber>
    </recommendedName>
</protein>
<dbReference type="GO" id="GO:0005737">
    <property type="term" value="C:cytoplasm"/>
    <property type="evidence" value="ECO:0007669"/>
    <property type="project" value="UniProtKB-SubCell"/>
</dbReference>
<feature type="active site" description="Proton donor" evidence="13">
    <location>
        <position position="155"/>
    </location>
</feature>
<accession>A0A7C5LY16</accession>
<evidence type="ECO:0000256" key="2">
    <source>
        <dbReference type="ARBA" id="ARBA00022490"/>
    </source>
</evidence>
<dbReference type="InterPro" id="IPR022663">
    <property type="entry name" value="DapB_C"/>
</dbReference>
<comment type="similarity">
    <text evidence="1 13">Belongs to the DapB family.</text>
</comment>
<evidence type="ECO:0000256" key="10">
    <source>
        <dbReference type="ARBA" id="ARBA00038983"/>
    </source>
</evidence>
<evidence type="ECO:0000256" key="7">
    <source>
        <dbReference type="ARBA" id="ARBA00023027"/>
    </source>
</evidence>
<dbReference type="InterPro" id="IPR036291">
    <property type="entry name" value="NAD(P)-bd_dom_sf"/>
</dbReference>
<dbReference type="Pfam" id="PF05173">
    <property type="entry name" value="DapB_C"/>
    <property type="match status" value="1"/>
</dbReference>
<evidence type="ECO:0000259" key="15">
    <source>
        <dbReference type="Pfam" id="PF05173"/>
    </source>
</evidence>
<dbReference type="GO" id="GO:0009089">
    <property type="term" value="P:lysine biosynthetic process via diaminopimelate"/>
    <property type="evidence" value="ECO:0007669"/>
    <property type="project" value="UniProtKB-UniRule"/>
</dbReference>
<dbReference type="InterPro" id="IPR023940">
    <property type="entry name" value="DHDPR_bac"/>
</dbReference>
<keyword evidence="3 13" id="KW-0028">Amino-acid biosynthesis</keyword>
<dbReference type="EC" id="1.17.1.8" evidence="10 13"/>
<dbReference type="Pfam" id="PF01113">
    <property type="entry name" value="DapB_N"/>
    <property type="match status" value="1"/>
</dbReference>
<evidence type="ECO:0000256" key="12">
    <source>
        <dbReference type="ARBA" id="ARBA00049396"/>
    </source>
</evidence>
<dbReference type="HAMAP" id="MF_00102">
    <property type="entry name" value="DapB"/>
    <property type="match status" value="1"/>
</dbReference>
<dbReference type="GO" id="GO:0019877">
    <property type="term" value="P:diaminopimelate biosynthetic process"/>
    <property type="evidence" value="ECO:0007669"/>
    <property type="project" value="UniProtKB-UniRule"/>
</dbReference>
<comment type="function">
    <text evidence="13">Catalyzes the conversion of 4-hydroxy-tetrahydrodipicolinate (HTPA) to tetrahydrodipicolinate.</text>
</comment>
<evidence type="ECO:0000256" key="8">
    <source>
        <dbReference type="ARBA" id="ARBA00023154"/>
    </source>
</evidence>
<dbReference type="GO" id="GO:0051287">
    <property type="term" value="F:NAD binding"/>
    <property type="evidence" value="ECO:0007669"/>
    <property type="project" value="UniProtKB-UniRule"/>
</dbReference>
<evidence type="ECO:0000256" key="1">
    <source>
        <dbReference type="ARBA" id="ARBA00006642"/>
    </source>
</evidence>